<evidence type="ECO:0000313" key="3">
    <source>
        <dbReference type="EMBL" id="CBH29651.1"/>
    </source>
</evidence>
<feature type="compositionally biased region" description="Low complexity" evidence="1">
    <location>
        <begin position="220"/>
        <end position="258"/>
    </location>
</feature>
<evidence type="ECO:0000256" key="2">
    <source>
        <dbReference type="SAM" id="Phobius"/>
    </source>
</evidence>
<dbReference type="EMBL" id="BX284606">
    <property type="protein sequence ID" value="CBH29651.1"/>
    <property type="molecule type" value="Genomic_DNA"/>
</dbReference>
<keyword evidence="2" id="KW-0472">Membrane</keyword>
<keyword evidence="2 3" id="KW-0812">Transmembrane</keyword>
<proteinExistence type="predicted"/>
<evidence type="ECO:0000313" key="5">
    <source>
        <dbReference type="WormBase" id="B0198.2b"/>
    </source>
</evidence>
<dbReference type="Bgee" id="WBGene00007115">
    <property type="expression patterns" value="Expressed in larva and 3 other cell types or tissues"/>
</dbReference>
<dbReference type="PaxDb" id="6239-B0198.2b"/>
<dbReference type="eggNOG" id="ENOG502SX7H">
    <property type="taxonomic scope" value="Eukaryota"/>
</dbReference>
<gene>
    <name evidence="3 5" type="ORF">B0198.2</name>
    <name evidence="3" type="ORF">CELE_B0198.2</name>
</gene>
<dbReference type="InParanoid" id="D0VWN1"/>
<dbReference type="WormBase" id="B0198.2b">
    <property type="protein sequence ID" value="CE44244"/>
    <property type="gene ID" value="WBGene00007115"/>
</dbReference>
<dbReference type="OrthoDB" id="5869292at2759"/>
<feature type="transmembrane region" description="Helical" evidence="2">
    <location>
        <begin position="43"/>
        <end position="66"/>
    </location>
</feature>
<dbReference type="AGR" id="WB:WBGene00007115"/>
<reference evidence="3 4" key="1">
    <citation type="journal article" date="1998" name="Science">
        <title>Genome sequence of the nematode C. elegans: a platform for investigating biology.</title>
        <authorList>
            <consortium name="The C. elegans sequencing consortium"/>
            <person name="Sulson J.E."/>
            <person name="Waterston R."/>
        </authorList>
    </citation>
    <scope>NUCLEOTIDE SEQUENCE [LARGE SCALE GENOMIC DNA]</scope>
    <source>
        <strain evidence="3 4">Bristol N2</strain>
    </source>
</reference>
<dbReference type="OMA" id="QMRIEHE"/>
<evidence type="ECO:0000256" key="1">
    <source>
        <dbReference type="SAM" id="MobiDB-lite"/>
    </source>
</evidence>
<evidence type="ECO:0000313" key="4">
    <source>
        <dbReference type="Proteomes" id="UP000001940"/>
    </source>
</evidence>
<feature type="region of interest" description="Disordered" evidence="1">
    <location>
        <begin position="213"/>
        <end position="260"/>
    </location>
</feature>
<dbReference type="KEGG" id="cel:CELE_B0198.2"/>
<dbReference type="RefSeq" id="NP_001257182.1">
    <property type="nucleotide sequence ID" value="NM_001270253.4"/>
</dbReference>
<name>D0VWN1_CAEEL</name>
<dbReference type="GeneID" id="181375"/>
<protein>
    <submittedName>
        <fullName evidence="3">Transmembrane protein 196</fullName>
    </submittedName>
</protein>
<organism evidence="3 4">
    <name type="scientific">Caenorhabditis elegans</name>
    <dbReference type="NCBI Taxonomy" id="6239"/>
    <lineage>
        <taxon>Eukaryota</taxon>
        <taxon>Metazoa</taxon>
        <taxon>Ecdysozoa</taxon>
        <taxon>Nematoda</taxon>
        <taxon>Chromadorea</taxon>
        <taxon>Rhabditida</taxon>
        <taxon>Rhabditina</taxon>
        <taxon>Rhabditomorpha</taxon>
        <taxon>Rhabditoidea</taxon>
        <taxon>Rhabditidae</taxon>
        <taxon>Peloderinae</taxon>
        <taxon>Caenorhabditis</taxon>
    </lineage>
</organism>
<keyword evidence="2" id="KW-1133">Transmembrane helix</keyword>
<sequence>MCCCTRLHRHQIHLISYGIVSCGLITTGLVFTVFAIFQKESQIGKVWLAGPTTMVVGLVLAGKVVIDWGPAMLHAREGSIDSRLFDQLHQPAPSRYPEPLRPQTVNQMRIEHEPKCNGSGSSPASFVQYNNNNAQSPIGYRPPMQFIHSPVSENGIPRMVHTGGRLPRSSIGCIPPRQAERPSPEQCLIYSQYNASLNKLPNHDDRYYALPRHMNNHKNSSSPRRSPRPSIYNTYSNYSSNPSNHSGHSNHSGNSHSGEQSIALSDTCECTQYGSMRRFTPPVSNPSCAIGNDTPYQGESFVLNERSYLI</sequence>
<keyword evidence="4" id="KW-1185">Reference proteome</keyword>
<dbReference type="AlphaFoldDB" id="D0VWN1"/>
<dbReference type="ExpressionAtlas" id="D0VWN1">
    <property type="expression patterns" value="baseline and differential"/>
</dbReference>
<dbReference type="FunCoup" id="D0VWN1">
    <property type="interactions" value="1522"/>
</dbReference>
<dbReference type="Proteomes" id="UP000001940">
    <property type="component" value="Chromosome X"/>
</dbReference>
<feature type="transmembrane region" description="Helical" evidence="2">
    <location>
        <begin position="12"/>
        <end position="37"/>
    </location>
</feature>
<dbReference type="CTD" id="181375"/>
<dbReference type="PROSITE" id="PS51257">
    <property type="entry name" value="PROKAR_LIPOPROTEIN"/>
    <property type="match status" value="1"/>
</dbReference>
<accession>D0VWN1</accession>